<keyword evidence="2" id="KW-0378">Hydrolase</keyword>
<dbReference type="InterPro" id="IPR022742">
    <property type="entry name" value="Hydrolase_4"/>
</dbReference>
<dbReference type="Pfam" id="PF12146">
    <property type="entry name" value="Hydrolase_4"/>
    <property type="match status" value="1"/>
</dbReference>
<dbReference type="RefSeq" id="WP_047193174.1">
    <property type="nucleotide sequence ID" value="NZ_CP011371.1"/>
</dbReference>
<dbReference type="SUPFAM" id="SSF53474">
    <property type="entry name" value="alpha/beta-Hydrolases"/>
    <property type="match status" value="1"/>
</dbReference>
<evidence type="ECO:0000313" key="3">
    <source>
        <dbReference type="Proteomes" id="UP000035352"/>
    </source>
</evidence>
<organism evidence="2 3">
    <name type="scientific">Caldimonas brevitalea</name>
    <dbReference type="NCBI Taxonomy" id="413882"/>
    <lineage>
        <taxon>Bacteria</taxon>
        <taxon>Pseudomonadati</taxon>
        <taxon>Pseudomonadota</taxon>
        <taxon>Betaproteobacteria</taxon>
        <taxon>Burkholderiales</taxon>
        <taxon>Sphaerotilaceae</taxon>
        <taxon>Caldimonas</taxon>
    </lineage>
</organism>
<accession>A0A0G3BG49</accession>
<dbReference type="AlphaFoldDB" id="A0A0G3BG49"/>
<dbReference type="InterPro" id="IPR000073">
    <property type="entry name" value="AB_hydrolase_1"/>
</dbReference>
<gene>
    <name evidence="2" type="ORF">AAW51_0252</name>
</gene>
<dbReference type="Gene3D" id="3.40.50.1820">
    <property type="entry name" value="alpha/beta hydrolase"/>
    <property type="match status" value="1"/>
</dbReference>
<dbReference type="PANTHER" id="PTHR11614">
    <property type="entry name" value="PHOSPHOLIPASE-RELATED"/>
    <property type="match status" value="1"/>
</dbReference>
<protein>
    <submittedName>
        <fullName evidence="2">Alpha/beta hydrolase</fullName>
    </submittedName>
</protein>
<evidence type="ECO:0000313" key="2">
    <source>
        <dbReference type="EMBL" id="AKJ26943.1"/>
    </source>
</evidence>
<name>A0A0G3BG49_9BURK</name>
<reference evidence="2 3" key="1">
    <citation type="submission" date="2015-05" db="EMBL/GenBank/DDBJ databases">
        <authorList>
            <person name="Tang B."/>
            <person name="Yu Y."/>
        </authorList>
    </citation>
    <scope>NUCLEOTIDE SEQUENCE [LARGE SCALE GENOMIC DNA]</scope>
    <source>
        <strain evidence="2 3">DSM 7029</strain>
    </source>
</reference>
<dbReference type="InterPro" id="IPR029058">
    <property type="entry name" value="AB_hydrolase_fold"/>
</dbReference>
<dbReference type="STRING" id="413882.AAW51_0252"/>
<keyword evidence="3" id="KW-1185">Reference proteome</keyword>
<dbReference type="EMBL" id="CP011371">
    <property type="protein sequence ID" value="AKJ26943.1"/>
    <property type="molecule type" value="Genomic_DNA"/>
</dbReference>
<dbReference type="InterPro" id="IPR051044">
    <property type="entry name" value="MAG_DAG_Lipase"/>
</dbReference>
<dbReference type="OrthoDB" id="9806902at2"/>
<feature type="domain" description="Serine aminopeptidase S33" evidence="1">
    <location>
        <begin position="45"/>
        <end position="277"/>
    </location>
</feature>
<evidence type="ECO:0000259" key="1">
    <source>
        <dbReference type="Pfam" id="PF12146"/>
    </source>
</evidence>
<dbReference type="PATRIC" id="fig|413882.6.peg.261"/>
<dbReference type="PRINTS" id="PR00111">
    <property type="entry name" value="ABHYDROLASE"/>
</dbReference>
<dbReference type="Proteomes" id="UP000035352">
    <property type="component" value="Chromosome"/>
</dbReference>
<sequence length="298" mass="32098">MTFSAPPTASGSADTAAAPEVSLSELAAADGTRLVLRTWPAPAGRQRGTVVIVHGLGEHSGRYEHVAQRLRSWGFAVVAYDHRGHGRSPGPRGALQTADDLLHDLAAVIDAARARHAGPLVLLGHSMGGLIAARFVAGAVRPVDLLVLSSPALNVGLSAFNRGLLRVSLALTPNLAVSNGLDARYVSRDPAVVSRYLADPLNHGKVTARLVRFIVDGGQYVRERARQWQVPTLLMWAGQDRLVLPAGSADFAELAPRDLVQCQCFPQMYHELFNEPDQDEVFNVLHQWLDQRLPAAAD</sequence>
<dbReference type="GO" id="GO:0016787">
    <property type="term" value="F:hydrolase activity"/>
    <property type="evidence" value="ECO:0007669"/>
    <property type="project" value="UniProtKB-KW"/>
</dbReference>
<proteinExistence type="predicted"/>
<dbReference type="KEGG" id="pbh:AAW51_0252"/>